<dbReference type="EMBL" id="UZAE01008511">
    <property type="protein sequence ID" value="VDO02672.1"/>
    <property type="molecule type" value="Genomic_DNA"/>
</dbReference>
<reference evidence="1 2" key="2">
    <citation type="submission" date="2018-11" db="EMBL/GenBank/DDBJ databases">
        <authorList>
            <consortium name="Pathogen Informatics"/>
        </authorList>
    </citation>
    <scope>NUCLEOTIDE SEQUENCE [LARGE SCALE GENOMIC DNA]</scope>
</reference>
<evidence type="ECO:0000313" key="3">
    <source>
        <dbReference type="WBParaSite" id="HNAJ_0000681601-mRNA-1"/>
    </source>
</evidence>
<organism evidence="3">
    <name type="scientific">Rodentolepis nana</name>
    <name type="common">Dwarf tapeworm</name>
    <name type="synonym">Hymenolepis nana</name>
    <dbReference type="NCBI Taxonomy" id="102285"/>
    <lineage>
        <taxon>Eukaryota</taxon>
        <taxon>Metazoa</taxon>
        <taxon>Spiralia</taxon>
        <taxon>Lophotrochozoa</taxon>
        <taxon>Platyhelminthes</taxon>
        <taxon>Cestoda</taxon>
        <taxon>Eucestoda</taxon>
        <taxon>Cyclophyllidea</taxon>
        <taxon>Hymenolepididae</taxon>
        <taxon>Rodentolepis</taxon>
    </lineage>
</organism>
<name>A0A0R3TIC5_RODNA</name>
<keyword evidence="2" id="KW-1185">Reference proteome</keyword>
<dbReference type="AlphaFoldDB" id="A0A0R3TIC5"/>
<dbReference type="Proteomes" id="UP000278807">
    <property type="component" value="Unassembled WGS sequence"/>
</dbReference>
<gene>
    <name evidence="1" type="ORF">HNAJ_LOCUS6812</name>
</gene>
<accession>A0A0R3TIC5</accession>
<reference evidence="3" key="1">
    <citation type="submission" date="2017-02" db="UniProtKB">
        <authorList>
            <consortium name="WormBaseParasite"/>
        </authorList>
    </citation>
    <scope>IDENTIFICATION</scope>
</reference>
<protein>
    <submittedName>
        <fullName evidence="1 3">Uncharacterized protein</fullName>
    </submittedName>
</protein>
<evidence type="ECO:0000313" key="1">
    <source>
        <dbReference type="EMBL" id="VDO02672.1"/>
    </source>
</evidence>
<proteinExistence type="predicted"/>
<evidence type="ECO:0000313" key="2">
    <source>
        <dbReference type="Proteomes" id="UP000278807"/>
    </source>
</evidence>
<dbReference type="WBParaSite" id="HNAJ_0000681601-mRNA-1">
    <property type="protein sequence ID" value="HNAJ_0000681601-mRNA-1"/>
    <property type="gene ID" value="HNAJ_0000681601"/>
</dbReference>
<sequence>MAFALSKRCQEVSEGDCNDMAVSTISPRSRAHRLVPTEEYACDNLLRKFERTAGTLASLELWEVWNSQGHGMHPYRKTQSL</sequence>